<dbReference type="InterPro" id="IPR003811">
    <property type="entry name" value="G3P_acylTferase_PlsY"/>
</dbReference>
<organism evidence="11 12">
    <name type="scientific">Bombilactobacillus mellifer</name>
    <dbReference type="NCBI Taxonomy" id="1218492"/>
    <lineage>
        <taxon>Bacteria</taxon>
        <taxon>Bacillati</taxon>
        <taxon>Bacillota</taxon>
        <taxon>Bacilli</taxon>
        <taxon>Lactobacillales</taxon>
        <taxon>Lactobacillaceae</taxon>
        <taxon>Bombilactobacillus</taxon>
    </lineage>
</organism>
<dbReference type="Proteomes" id="UP000033558">
    <property type="component" value="Unassembled WGS sequence"/>
</dbReference>
<feature type="transmembrane region" description="Helical" evidence="10">
    <location>
        <begin position="47"/>
        <end position="74"/>
    </location>
</feature>
<evidence type="ECO:0000256" key="6">
    <source>
        <dbReference type="ARBA" id="ARBA00023098"/>
    </source>
</evidence>
<comment type="subcellular location">
    <subcellularLocation>
        <location evidence="10">Cell membrane</location>
        <topology evidence="10">Multi-pass membrane protein</topology>
    </subcellularLocation>
</comment>
<keyword evidence="4 10" id="KW-0812">Transmembrane</keyword>
<keyword evidence="6 10" id="KW-0443">Lipid metabolism</keyword>
<feature type="transmembrane region" description="Helical" evidence="10">
    <location>
        <begin position="161"/>
        <end position="178"/>
    </location>
</feature>
<dbReference type="GO" id="GO:0005886">
    <property type="term" value="C:plasma membrane"/>
    <property type="evidence" value="ECO:0007669"/>
    <property type="project" value="UniProtKB-SubCell"/>
</dbReference>
<keyword evidence="12" id="KW-1185">Reference proteome</keyword>
<dbReference type="Pfam" id="PF02660">
    <property type="entry name" value="G3P_acyltransf"/>
    <property type="match status" value="1"/>
</dbReference>
<evidence type="ECO:0000256" key="10">
    <source>
        <dbReference type="HAMAP-Rule" id="MF_01043"/>
    </source>
</evidence>
<dbReference type="UniPathway" id="UPA00085"/>
<comment type="function">
    <text evidence="10">Catalyzes the transfer of an acyl group from acyl-phosphate (acyl-PO(4)) to glycerol-3-phosphate (G3P) to form lysophosphatidic acid (LPA). This enzyme utilizes acyl-phosphate as fatty acyl donor, but not acyl-CoA or acyl-ACP.</text>
</comment>
<name>A0A0F4LSM1_9LACO</name>
<evidence type="ECO:0000256" key="5">
    <source>
        <dbReference type="ARBA" id="ARBA00022989"/>
    </source>
</evidence>
<reference evidence="11 12" key="1">
    <citation type="submission" date="2015-01" db="EMBL/GenBank/DDBJ databases">
        <title>Comparative genomics of the lactic acid bacteria isolated from the honey bee gut.</title>
        <authorList>
            <person name="Ellegaard K.M."/>
            <person name="Tamarit D."/>
            <person name="Javelind E."/>
            <person name="Olofsson T."/>
            <person name="Andersson S.G."/>
            <person name="Vasquez A."/>
        </authorList>
    </citation>
    <scope>NUCLEOTIDE SEQUENCE [LARGE SCALE GENOMIC DNA]</scope>
    <source>
        <strain evidence="11 12">Bin4</strain>
    </source>
</reference>
<dbReference type="EC" id="2.3.1.275" evidence="10"/>
<evidence type="ECO:0000313" key="11">
    <source>
        <dbReference type="EMBL" id="KJY61807.1"/>
    </source>
</evidence>
<dbReference type="AlphaFoldDB" id="A0A0F4LSM1"/>
<feature type="transmembrane region" description="Helical" evidence="10">
    <location>
        <begin position="81"/>
        <end position="101"/>
    </location>
</feature>
<dbReference type="PANTHER" id="PTHR30309:SF0">
    <property type="entry name" value="GLYCEROL-3-PHOSPHATE ACYLTRANSFERASE-RELATED"/>
    <property type="match status" value="1"/>
</dbReference>
<evidence type="ECO:0000256" key="9">
    <source>
        <dbReference type="ARBA" id="ARBA00023264"/>
    </source>
</evidence>
<accession>A0A0F4LSM1</accession>
<evidence type="ECO:0000256" key="7">
    <source>
        <dbReference type="ARBA" id="ARBA00023136"/>
    </source>
</evidence>
<protein>
    <recommendedName>
        <fullName evidence="10">Glycerol-3-phosphate acyltransferase</fullName>
    </recommendedName>
    <alternativeName>
        <fullName evidence="10">Acyl-PO4 G3P acyltransferase</fullName>
    </alternativeName>
    <alternativeName>
        <fullName evidence="10">Acyl-phosphate--glycerol-3-phosphate acyltransferase</fullName>
    </alternativeName>
    <alternativeName>
        <fullName evidence="10">G3P acyltransferase</fullName>
        <shortName evidence="10">GPAT</shortName>
        <ecNumber evidence="10">2.3.1.275</ecNumber>
    </alternativeName>
    <alternativeName>
        <fullName evidence="10">Lysophosphatidic acid synthase</fullName>
        <shortName evidence="10">LPA synthase</shortName>
    </alternativeName>
</protein>
<comment type="caution">
    <text evidence="11">The sequence shown here is derived from an EMBL/GenBank/DDBJ whole genome shotgun (WGS) entry which is preliminary data.</text>
</comment>
<keyword evidence="2 10" id="KW-0444">Lipid biosynthesis</keyword>
<dbReference type="NCBIfam" id="TIGR00023">
    <property type="entry name" value="glycerol-3-phosphate 1-O-acyltransferase PlsY"/>
    <property type="match status" value="1"/>
</dbReference>
<keyword evidence="9 10" id="KW-1208">Phospholipid metabolism</keyword>
<comment type="subunit">
    <text evidence="10">Probably interacts with PlsX.</text>
</comment>
<gene>
    <name evidence="10 11" type="primary">plsY</name>
    <name evidence="11" type="ORF">JG30_08590</name>
</gene>
<dbReference type="GO" id="GO:0043772">
    <property type="term" value="F:acyl-phosphate glycerol-3-phosphate acyltransferase activity"/>
    <property type="evidence" value="ECO:0007669"/>
    <property type="project" value="UniProtKB-UniRule"/>
</dbReference>
<dbReference type="PANTHER" id="PTHR30309">
    <property type="entry name" value="INNER MEMBRANE PROTEIN YGIH"/>
    <property type="match status" value="1"/>
</dbReference>
<keyword evidence="5 10" id="KW-1133">Transmembrane helix</keyword>
<dbReference type="HOGENOM" id="CLU_081254_4_0_9"/>
<dbReference type="STRING" id="1218492.JG30_08590"/>
<keyword evidence="11" id="KW-0012">Acyltransferase</keyword>
<comment type="catalytic activity">
    <reaction evidence="10">
        <text>an acyl phosphate + sn-glycerol 3-phosphate = a 1-acyl-sn-glycero-3-phosphate + phosphate</text>
        <dbReference type="Rhea" id="RHEA:34075"/>
        <dbReference type="ChEBI" id="CHEBI:43474"/>
        <dbReference type="ChEBI" id="CHEBI:57597"/>
        <dbReference type="ChEBI" id="CHEBI:57970"/>
        <dbReference type="ChEBI" id="CHEBI:59918"/>
        <dbReference type="EC" id="2.3.1.275"/>
    </reaction>
</comment>
<dbReference type="SMART" id="SM01207">
    <property type="entry name" value="G3P_acyltransf"/>
    <property type="match status" value="1"/>
</dbReference>
<evidence type="ECO:0000256" key="8">
    <source>
        <dbReference type="ARBA" id="ARBA00023209"/>
    </source>
</evidence>
<dbReference type="GO" id="GO:0008654">
    <property type="term" value="P:phospholipid biosynthetic process"/>
    <property type="evidence" value="ECO:0007669"/>
    <property type="project" value="UniProtKB-UniRule"/>
</dbReference>
<evidence type="ECO:0000313" key="12">
    <source>
        <dbReference type="Proteomes" id="UP000033558"/>
    </source>
</evidence>
<dbReference type="PATRIC" id="fig|1218492.5.peg.998"/>
<keyword evidence="1 10" id="KW-1003">Cell membrane</keyword>
<feature type="transmembrane region" description="Helical" evidence="10">
    <location>
        <begin position="121"/>
        <end position="154"/>
    </location>
</feature>
<proteinExistence type="inferred from homology"/>
<evidence type="ECO:0000256" key="3">
    <source>
        <dbReference type="ARBA" id="ARBA00022679"/>
    </source>
</evidence>
<evidence type="ECO:0000256" key="2">
    <source>
        <dbReference type="ARBA" id="ARBA00022516"/>
    </source>
</evidence>
<dbReference type="EMBL" id="JXJQ01000008">
    <property type="protein sequence ID" value="KJY61807.1"/>
    <property type="molecule type" value="Genomic_DNA"/>
</dbReference>
<comment type="pathway">
    <text evidence="10">Lipid metabolism; phospholipid metabolism.</text>
</comment>
<keyword evidence="8 10" id="KW-0594">Phospholipid biosynthesis</keyword>
<comment type="similarity">
    <text evidence="10">Belongs to the PlsY family.</text>
</comment>
<sequence length="211" mass="23306">MKIVLCFILAYLIGSFPSGYLIGEIFFQQDIRHLGSGNVGTTNTFRAFGILPGIVVLGLDIFKGTLGASLPVFFHVPGKQWMILVGLAAVLGHCFSIFLHFKGGKAVATASGILLAYNPPLFVFAFSMFILIILLTSTVSLASLISLPVLTLAVIPTHDPYFLFAAILVTIVVYVRHLPNIRRLCHHKENIVHFGLVYYLRKKKAPHIYKH</sequence>
<dbReference type="HAMAP" id="MF_01043">
    <property type="entry name" value="PlsY"/>
    <property type="match status" value="1"/>
</dbReference>
<evidence type="ECO:0000256" key="1">
    <source>
        <dbReference type="ARBA" id="ARBA00022475"/>
    </source>
</evidence>
<keyword evidence="3 10" id="KW-0808">Transferase</keyword>
<dbReference type="RefSeq" id="WP_245626293.1">
    <property type="nucleotide sequence ID" value="NZ_JBHSZT010000001.1"/>
</dbReference>
<keyword evidence="7 10" id="KW-0472">Membrane</keyword>
<evidence type="ECO:0000256" key="4">
    <source>
        <dbReference type="ARBA" id="ARBA00022692"/>
    </source>
</evidence>